<keyword evidence="1" id="KW-0812">Transmembrane</keyword>
<dbReference type="RefSeq" id="WP_051488987.1">
    <property type="nucleotide sequence ID" value="NZ_APVL01000028.1"/>
</dbReference>
<dbReference type="AlphaFoldDB" id="W7KZX7"/>
<keyword evidence="1" id="KW-1133">Transmembrane helix</keyword>
<evidence type="ECO:0000256" key="1">
    <source>
        <dbReference type="SAM" id="Phobius"/>
    </source>
</evidence>
<dbReference type="OrthoDB" id="2877974at2"/>
<dbReference type="Proteomes" id="UP000019270">
    <property type="component" value="Unassembled WGS sequence"/>
</dbReference>
<sequence>MKNFIGFLLANGLWILFSLFLTGIDVPIPSSFIALMIAANAIFAFFSIFVQTLVITLYEVNVFEEPKSILDYCFKYFAITTSGINYYVQTVLNRLPFILNKLVAAFFFVFLVATGFSLLGVFN</sequence>
<dbReference type="eggNOG" id="ENOG503327X">
    <property type="taxonomic scope" value="Bacteria"/>
</dbReference>
<feature type="transmembrane region" description="Helical" evidence="1">
    <location>
        <begin position="7"/>
        <end position="26"/>
    </location>
</feature>
<reference evidence="3" key="1">
    <citation type="submission" date="2013-03" db="EMBL/GenBank/DDBJ databases">
        <title>Draft genome sequence of Bacillus firmus DS1.</title>
        <authorList>
            <person name="Peng D."/>
            <person name="Zhu L."/>
            <person name="Sun M."/>
        </authorList>
    </citation>
    <scope>NUCLEOTIDE SEQUENCE [LARGE SCALE GENOMIC DNA]</scope>
    <source>
        <strain evidence="3">DS1</strain>
    </source>
</reference>
<keyword evidence="1" id="KW-0472">Membrane</keyword>
<protein>
    <submittedName>
        <fullName evidence="2">Uncharacterized protein</fullName>
    </submittedName>
</protein>
<comment type="caution">
    <text evidence="2">The sequence shown here is derived from an EMBL/GenBank/DDBJ whole genome shotgun (WGS) entry which is preliminary data.</text>
</comment>
<gene>
    <name evidence="2" type="ORF">PBF_22267</name>
</gene>
<dbReference type="PATRIC" id="fig|1307436.3.peg.4743"/>
<feature type="transmembrane region" description="Helical" evidence="1">
    <location>
        <begin position="32"/>
        <end position="57"/>
    </location>
</feature>
<reference evidence="2 3" key="2">
    <citation type="journal article" date="2016" name="Sci. Rep.">
        <title>A novel serine protease, Sep1, from Bacillus firmus DS-1 has nematicidal activity and degrades multiple intestinal-associated nematode proteins.</title>
        <authorList>
            <person name="Geng C."/>
            <person name="Nie X."/>
            <person name="Tang Z."/>
            <person name="Zhang Y."/>
            <person name="Lin J."/>
            <person name="Sun M."/>
            <person name="Peng D."/>
        </authorList>
    </citation>
    <scope>NUCLEOTIDE SEQUENCE [LARGE SCALE GENOMIC DNA]</scope>
    <source>
        <strain evidence="2 3">DS1</strain>
    </source>
</reference>
<evidence type="ECO:0000313" key="3">
    <source>
        <dbReference type="Proteomes" id="UP000019270"/>
    </source>
</evidence>
<accession>W7KZX7</accession>
<organism evidence="2 3">
    <name type="scientific">Cytobacillus firmus DS1</name>
    <dbReference type="NCBI Taxonomy" id="1307436"/>
    <lineage>
        <taxon>Bacteria</taxon>
        <taxon>Bacillati</taxon>
        <taxon>Bacillota</taxon>
        <taxon>Bacilli</taxon>
        <taxon>Bacillales</taxon>
        <taxon>Bacillaceae</taxon>
        <taxon>Cytobacillus</taxon>
    </lineage>
</organism>
<dbReference type="EMBL" id="APVL01000028">
    <property type="protein sequence ID" value="EWG08836.1"/>
    <property type="molecule type" value="Genomic_DNA"/>
</dbReference>
<feature type="transmembrane region" description="Helical" evidence="1">
    <location>
        <begin position="103"/>
        <end position="122"/>
    </location>
</feature>
<evidence type="ECO:0000313" key="2">
    <source>
        <dbReference type="EMBL" id="EWG08836.1"/>
    </source>
</evidence>
<proteinExistence type="predicted"/>
<feature type="transmembrane region" description="Helical" evidence="1">
    <location>
        <begin position="69"/>
        <end position="88"/>
    </location>
</feature>
<name>W7KZX7_CYTFI</name>